<evidence type="ECO:0000313" key="3">
    <source>
        <dbReference type="Proteomes" id="UP000075809"/>
    </source>
</evidence>
<sequence length="108" mass="12881">WTINYIVPLMRTSWFFNSYSRIYTLYIAFIIRCINQVANVNAIRRIRPDMKPGIHADHLPCFRGFAFRFPQPHIYTPSTCHEEVVLLCVANIRRGRRDRPALQQMERN</sequence>
<keyword evidence="1" id="KW-0472">Membrane</keyword>
<dbReference type="EMBL" id="KQ983238">
    <property type="protein sequence ID" value="KYQ46300.1"/>
    <property type="molecule type" value="Genomic_DNA"/>
</dbReference>
<accession>A0A151WEN0</accession>
<feature type="transmembrane region" description="Helical" evidence="1">
    <location>
        <begin position="23"/>
        <end position="43"/>
    </location>
</feature>
<evidence type="ECO:0000256" key="1">
    <source>
        <dbReference type="SAM" id="Phobius"/>
    </source>
</evidence>
<gene>
    <name evidence="2" type="ORF">ALC60_14722</name>
</gene>
<evidence type="ECO:0000313" key="2">
    <source>
        <dbReference type="EMBL" id="KYQ46300.1"/>
    </source>
</evidence>
<organism evidence="2 3">
    <name type="scientific">Mycetomoellerius zeteki</name>
    <dbReference type="NCBI Taxonomy" id="64791"/>
    <lineage>
        <taxon>Eukaryota</taxon>
        <taxon>Metazoa</taxon>
        <taxon>Ecdysozoa</taxon>
        <taxon>Arthropoda</taxon>
        <taxon>Hexapoda</taxon>
        <taxon>Insecta</taxon>
        <taxon>Pterygota</taxon>
        <taxon>Neoptera</taxon>
        <taxon>Endopterygota</taxon>
        <taxon>Hymenoptera</taxon>
        <taxon>Apocrita</taxon>
        <taxon>Aculeata</taxon>
        <taxon>Formicoidea</taxon>
        <taxon>Formicidae</taxon>
        <taxon>Myrmicinae</taxon>
        <taxon>Mycetomoellerius</taxon>
    </lineage>
</organism>
<reference evidence="2 3" key="1">
    <citation type="submission" date="2015-09" db="EMBL/GenBank/DDBJ databases">
        <title>Trachymyrmex zeteki WGS genome.</title>
        <authorList>
            <person name="Nygaard S."/>
            <person name="Hu H."/>
            <person name="Boomsma J."/>
            <person name="Zhang G."/>
        </authorList>
    </citation>
    <scope>NUCLEOTIDE SEQUENCE [LARGE SCALE GENOMIC DNA]</scope>
    <source>
        <strain evidence="2">Tzet28-1</strain>
        <tissue evidence="2">Whole body</tissue>
    </source>
</reference>
<dbReference type="AlphaFoldDB" id="A0A151WEN0"/>
<keyword evidence="3" id="KW-1185">Reference proteome</keyword>
<name>A0A151WEN0_9HYME</name>
<keyword evidence="1" id="KW-0812">Transmembrane</keyword>
<proteinExistence type="predicted"/>
<keyword evidence="1" id="KW-1133">Transmembrane helix</keyword>
<feature type="non-terminal residue" evidence="2">
    <location>
        <position position="1"/>
    </location>
</feature>
<protein>
    <submittedName>
        <fullName evidence="2">Uncharacterized protein</fullName>
    </submittedName>
</protein>
<dbReference type="Proteomes" id="UP000075809">
    <property type="component" value="Unassembled WGS sequence"/>
</dbReference>